<comment type="caution">
    <text evidence="3">The sequence shown here is derived from an EMBL/GenBank/DDBJ whole genome shotgun (WGS) entry which is preliminary data.</text>
</comment>
<keyword evidence="4" id="KW-1185">Reference proteome</keyword>
<reference evidence="3" key="1">
    <citation type="submission" date="2021-06" db="EMBL/GenBank/DDBJ databases">
        <authorList>
            <person name="Kallberg Y."/>
            <person name="Tangrot J."/>
            <person name="Rosling A."/>
        </authorList>
    </citation>
    <scope>NUCLEOTIDE SEQUENCE</scope>
    <source>
        <strain evidence="3">CL551</strain>
    </source>
</reference>
<protein>
    <submittedName>
        <fullName evidence="3">4105_t:CDS:1</fullName>
    </submittedName>
</protein>
<sequence length="187" mass="20771">MTNKSSITVTSKSSPSTNRTKNSRKTRVTHARVQKVKVTTLGRPSCVSEKQPFRTCIRCKESTNNVKMLSARVERIEQLVSELANTTASFSKNTTWRFGNIDLKACSLEELQKLVISTTSMMPPPKPTITDNFCHEPSELPQFSGVASTKKTTSSKLDYTLRKDSGFAETKSSDIEIGIHHNNNATN</sequence>
<evidence type="ECO:0000256" key="1">
    <source>
        <dbReference type="SAM" id="Coils"/>
    </source>
</evidence>
<organism evidence="3 4">
    <name type="scientific">Acaulospora morrowiae</name>
    <dbReference type="NCBI Taxonomy" id="94023"/>
    <lineage>
        <taxon>Eukaryota</taxon>
        <taxon>Fungi</taxon>
        <taxon>Fungi incertae sedis</taxon>
        <taxon>Mucoromycota</taxon>
        <taxon>Glomeromycotina</taxon>
        <taxon>Glomeromycetes</taxon>
        <taxon>Diversisporales</taxon>
        <taxon>Acaulosporaceae</taxon>
        <taxon>Acaulospora</taxon>
    </lineage>
</organism>
<feature type="coiled-coil region" evidence="1">
    <location>
        <begin position="59"/>
        <end position="86"/>
    </location>
</feature>
<proteinExistence type="predicted"/>
<evidence type="ECO:0000256" key="2">
    <source>
        <dbReference type="SAM" id="MobiDB-lite"/>
    </source>
</evidence>
<gene>
    <name evidence="3" type="ORF">AMORRO_LOCUS4076</name>
</gene>
<dbReference type="OrthoDB" id="2340102at2759"/>
<name>A0A9N9F8M0_9GLOM</name>
<evidence type="ECO:0000313" key="3">
    <source>
        <dbReference type="EMBL" id="CAG8518340.1"/>
    </source>
</evidence>
<evidence type="ECO:0000313" key="4">
    <source>
        <dbReference type="Proteomes" id="UP000789342"/>
    </source>
</evidence>
<keyword evidence="1" id="KW-0175">Coiled coil</keyword>
<feature type="compositionally biased region" description="Low complexity" evidence="2">
    <location>
        <begin position="1"/>
        <end position="17"/>
    </location>
</feature>
<dbReference type="AlphaFoldDB" id="A0A9N9F8M0"/>
<feature type="region of interest" description="Disordered" evidence="2">
    <location>
        <begin position="1"/>
        <end position="27"/>
    </location>
</feature>
<dbReference type="EMBL" id="CAJVPV010002126">
    <property type="protein sequence ID" value="CAG8518340.1"/>
    <property type="molecule type" value="Genomic_DNA"/>
</dbReference>
<accession>A0A9N9F8M0</accession>
<dbReference type="Proteomes" id="UP000789342">
    <property type="component" value="Unassembled WGS sequence"/>
</dbReference>